<evidence type="ECO:0000256" key="4">
    <source>
        <dbReference type="ARBA" id="ARBA00022475"/>
    </source>
</evidence>
<evidence type="ECO:0000256" key="12">
    <source>
        <dbReference type="SAM" id="Phobius"/>
    </source>
</evidence>
<dbReference type="Pfam" id="PF02518">
    <property type="entry name" value="HATPase_c"/>
    <property type="match status" value="1"/>
</dbReference>
<keyword evidence="8" id="KW-0418">Kinase</keyword>
<keyword evidence="11 12" id="KW-0472">Membrane</keyword>
<dbReference type="InterPro" id="IPR010559">
    <property type="entry name" value="Sig_transdc_His_kin_internal"/>
</dbReference>
<evidence type="ECO:0000256" key="6">
    <source>
        <dbReference type="ARBA" id="ARBA00022679"/>
    </source>
</evidence>
<proteinExistence type="predicted"/>
<comment type="subcellular location">
    <subcellularLocation>
        <location evidence="2">Cell membrane</location>
        <topology evidence="2">Multi-pass membrane protein</topology>
    </subcellularLocation>
</comment>
<dbReference type="EC" id="2.7.13.3" evidence="3"/>
<feature type="transmembrane region" description="Helical" evidence="12">
    <location>
        <begin position="21"/>
        <end position="39"/>
    </location>
</feature>
<keyword evidence="6" id="KW-0808">Transferase</keyword>
<dbReference type="Pfam" id="PF06580">
    <property type="entry name" value="His_kinase"/>
    <property type="match status" value="1"/>
</dbReference>
<dbReference type="SMART" id="SM00387">
    <property type="entry name" value="HATPase_c"/>
    <property type="match status" value="1"/>
</dbReference>
<evidence type="ECO:0000313" key="16">
    <source>
        <dbReference type="Proteomes" id="UP000596857"/>
    </source>
</evidence>
<dbReference type="Gene3D" id="3.30.450.20">
    <property type="entry name" value="PAS domain"/>
    <property type="match status" value="1"/>
</dbReference>
<keyword evidence="4" id="KW-1003">Cell membrane</keyword>
<dbReference type="InterPro" id="IPR050640">
    <property type="entry name" value="Bact_2-comp_sensor_kinase"/>
</dbReference>
<evidence type="ECO:0000259" key="13">
    <source>
        <dbReference type="PROSITE" id="PS50109"/>
    </source>
</evidence>
<feature type="domain" description="Histidine kinase" evidence="13">
    <location>
        <begin position="422"/>
        <end position="594"/>
    </location>
</feature>
<dbReference type="PANTHER" id="PTHR34220">
    <property type="entry name" value="SENSOR HISTIDINE KINASE YPDA"/>
    <property type="match status" value="1"/>
</dbReference>
<dbReference type="Gene3D" id="1.10.8.500">
    <property type="entry name" value="HAMP domain in histidine kinase"/>
    <property type="match status" value="1"/>
</dbReference>
<evidence type="ECO:0000256" key="7">
    <source>
        <dbReference type="ARBA" id="ARBA00022741"/>
    </source>
</evidence>
<dbReference type="CDD" id="cd06225">
    <property type="entry name" value="HAMP"/>
    <property type="match status" value="1"/>
</dbReference>
<comment type="caution">
    <text evidence="15">The sequence shown here is derived from an EMBL/GenBank/DDBJ whole genome shotgun (WGS) entry which is preliminary data.</text>
</comment>
<evidence type="ECO:0000313" key="15">
    <source>
        <dbReference type="EMBL" id="NOU79033.1"/>
    </source>
</evidence>
<dbReference type="EMBL" id="WHOB01000021">
    <property type="protein sequence ID" value="NOU79033.1"/>
    <property type="molecule type" value="Genomic_DNA"/>
</dbReference>
<evidence type="ECO:0000256" key="2">
    <source>
        <dbReference type="ARBA" id="ARBA00004651"/>
    </source>
</evidence>
<sequence>MKIWLNRLSNLSIRYKLFATYLFVISIPFILLLIIHITLTRKEDEERAVDASRKMLNETKSYVAYKSEAMTEVLNFLAFNPLIQTGVAADSAPYEDIIEWHNDAVVLNQLVNQFLYNKDIQSIQIYMEQGLAGATESPDFLQLGKVKQERWYRDFASSDEVFDWIPTRMADPEANPGEIAILRKVLDVNNSRQFKGIVQARIESSAMQTVLNHAVLTPNTSSLLFNDRGEVLSTSDQFDYQETLVADVLQNITQVSAAEGYYDDGYLMEGNRYLLGVEDIPNTNLKVAIIVPYSDITESTVNARNRIISIFMLVIPLMLPLAYFTAGTATKRIRQLILHARKIKHGNFNVTPLPVKGDEIGELAQNFNVMVHNIAELIGETYKLGNEVKSNELKALQAQINPHFLYNTLDLINIMAIEAGERDIQRVVDELATFYKLSLSNGREFVTLESELQHIEAYTSIQNMRFGGGIRLELEVTREWYNCEIPKITLQPLVENAILHGIMEKEPEEGVIRVTAWAEQDDLVVQLTDDGIGMEADELEAIFKGDNRKRKGGGYGVRNINERLKLAYGASYGLKYESIPKQGTRVYVRIPLKSSK</sequence>
<evidence type="ECO:0000256" key="8">
    <source>
        <dbReference type="ARBA" id="ARBA00022777"/>
    </source>
</evidence>
<keyword evidence="16" id="KW-1185">Reference proteome</keyword>
<dbReference type="Proteomes" id="UP000596857">
    <property type="component" value="Unassembled WGS sequence"/>
</dbReference>
<dbReference type="PROSITE" id="PS50885">
    <property type="entry name" value="HAMP"/>
    <property type="match status" value="1"/>
</dbReference>
<dbReference type="SUPFAM" id="SSF55874">
    <property type="entry name" value="ATPase domain of HSP90 chaperone/DNA topoisomerase II/histidine kinase"/>
    <property type="match status" value="1"/>
</dbReference>
<evidence type="ECO:0000256" key="1">
    <source>
        <dbReference type="ARBA" id="ARBA00000085"/>
    </source>
</evidence>
<accession>A0ABX1YDG0</accession>
<dbReference type="SUPFAM" id="SSF158472">
    <property type="entry name" value="HAMP domain-like"/>
    <property type="match status" value="1"/>
</dbReference>
<evidence type="ECO:0000256" key="5">
    <source>
        <dbReference type="ARBA" id="ARBA00022553"/>
    </source>
</evidence>
<evidence type="ECO:0000256" key="10">
    <source>
        <dbReference type="ARBA" id="ARBA00023012"/>
    </source>
</evidence>
<dbReference type="InterPro" id="IPR005467">
    <property type="entry name" value="His_kinase_dom"/>
</dbReference>
<evidence type="ECO:0000256" key="3">
    <source>
        <dbReference type="ARBA" id="ARBA00012438"/>
    </source>
</evidence>
<dbReference type="PROSITE" id="PS50109">
    <property type="entry name" value="HIS_KIN"/>
    <property type="match status" value="1"/>
</dbReference>
<feature type="transmembrane region" description="Helical" evidence="12">
    <location>
        <begin position="307"/>
        <end position="326"/>
    </location>
</feature>
<comment type="catalytic activity">
    <reaction evidence="1">
        <text>ATP + protein L-histidine = ADP + protein N-phospho-L-histidine.</text>
        <dbReference type="EC" id="2.7.13.3"/>
    </reaction>
</comment>
<keyword evidence="12" id="KW-0812">Transmembrane</keyword>
<keyword evidence="7" id="KW-0547">Nucleotide-binding</keyword>
<dbReference type="InterPro" id="IPR003594">
    <property type="entry name" value="HATPase_dom"/>
</dbReference>
<dbReference type="RefSeq" id="WP_171716966.1">
    <property type="nucleotide sequence ID" value="NZ_WHOB01000021.1"/>
</dbReference>
<dbReference type="InterPro" id="IPR003660">
    <property type="entry name" value="HAMP_dom"/>
</dbReference>
<name>A0ABX1YDG0_9BACL</name>
<keyword evidence="12" id="KW-1133">Transmembrane helix</keyword>
<evidence type="ECO:0000256" key="9">
    <source>
        <dbReference type="ARBA" id="ARBA00022840"/>
    </source>
</evidence>
<dbReference type="PANTHER" id="PTHR34220:SF7">
    <property type="entry name" value="SENSOR HISTIDINE KINASE YPDA"/>
    <property type="match status" value="1"/>
</dbReference>
<dbReference type="Pfam" id="PF00672">
    <property type="entry name" value="HAMP"/>
    <property type="match status" value="1"/>
</dbReference>
<keyword evidence="5" id="KW-0597">Phosphoprotein</keyword>
<dbReference type="Gene3D" id="3.30.565.10">
    <property type="entry name" value="Histidine kinase-like ATPase, C-terminal domain"/>
    <property type="match status" value="1"/>
</dbReference>
<feature type="domain" description="HAMP" evidence="14">
    <location>
        <begin position="327"/>
        <end position="379"/>
    </location>
</feature>
<evidence type="ECO:0000259" key="14">
    <source>
        <dbReference type="PROSITE" id="PS50885"/>
    </source>
</evidence>
<dbReference type="InterPro" id="IPR036890">
    <property type="entry name" value="HATPase_C_sf"/>
</dbReference>
<reference evidence="15 16" key="1">
    <citation type="submission" date="2019-10" db="EMBL/GenBank/DDBJ databases">
        <title>Description of Paenibacillus terricola sp. nov.</title>
        <authorList>
            <person name="Carlier A."/>
            <person name="Qi S."/>
        </authorList>
    </citation>
    <scope>NUCLEOTIDE SEQUENCE [LARGE SCALE GENOMIC DNA]</scope>
    <source>
        <strain evidence="15 16">LMG 31459</strain>
    </source>
</reference>
<keyword evidence="10" id="KW-0902">Two-component regulatory system</keyword>
<gene>
    <name evidence="15" type="ORF">GC101_09070</name>
</gene>
<evidence type="ECO:0000256" key="11">
    <source>
        <dbReference type="ARBA" id="ARBA00023136"/>
    </source>
</evidence>
<organism evidence="15 16">
    <name type="scientific">Paenibacillus phytohabitans</name>
    <dbReference type="NCBI Taxonomy" id="2654978"/>
    <lineage>
        <taxon>Bacteria</taxon>
        <taxon>Bacillati</taxon>
        <taxon>Bacillota</taxon>
        <taxon>Bacilli</taxon>
        <taxon>Bacillales</taxon>
        <taxon>Paenibacillaceae</taxon>
        <taxon>Paenibacillus</taxon>
    </lineage>
</organism>
<protein>
    <recommendedName>
        <fullName evidence="3">histidine kinase</fullName>
        <ecNumber evidence="3">2.7.13.3</ecNumber>
    </recommendedName>
</protein>
<dbReference type="SMART" id="SM00304">
    <property type="entry name" value="HAMP"/>
    <property type="match status" value="1"/>
</dbReference>
<keyword evidence="9" id="KW-0067">ATP-binding</keyword>